<evidence type="ECO:0000256" key="1">
    <source>
        <dbReference type="PROSITE-ProRule" id="PRU00169"/>
    </source>
</evidence>
<evidence type="ECO:0000256" key="2">
    <source>
        <dbReference type="SAM" id="Coils"/>
    </source>
</evidence>
<keyword evidence="2" id="KW-0175">Coiled coil</keyword>
<keyword evidence="1" id="KW-0597">Phosphoprotein</keyword>
<dbReference type="PROSITE" id="PS50110">
    <property type="entry name" value="RESPONSE_REGULATORY"/>
    <property type="match status" value="1"/>
</dbReference>
<dbReference type="Pfam" id="PF00072">
    <property type="entry name" value="Response_reg"/>
    <property type="match status" value="1"/>
</dbReference>
<dbReference type="EMBL" id="JBHTJP010000034">
    <property type="protein sequence ID" value="MFD0976890.1"/>
    <property type="molecule type" value="Genomic_DNA"/>
</dbReference>
<evidence type="ECO:0000259" key="3">
    <source>
        <dbReference type="PROSITE" id="PS50110"/>
    </source>
</evidence>
<dbReference type="InterPro" id="IPR052048">
    <property type="entry name" value="ST_Response_Regulator"/>
</dbReference>
<dbReference type="InterPro" id="IPR011006">
    <property type="entry name" value="CheY-like_superfamily"/>
</dbReference>
<keyword evidence="5" id="KW-1185">Reference proteome</keyword>
<reference evidence="5" key="1">
    <citation type="journal article" date="2019" name="Int. J. Syst. Evol. Microbiol.">
        <title>The Global Catalogue of Microorganisms (GCM) 10K type strain sequencing project: providing services to taxonomists for standard genome sequencing and annotation.</title>
        <authorList>
            <consortium name="The Broad Institute Genomics Platform"/>
            <consortium name="The Broad Institute Genome Sequencing Center for Infectious Disease"/>
            <person name="Wu L."/>
            <person name="Ma J."/>
        </authorList>
    </citation>
    <scope>NUCLEOTIDE SEQUENCE [LARGE SCALE GENOMIC DNA]</scope>
    <source>
        <strain evidence="5">CCUG 60898</strain>
    </source>
</reference>
<dbReference type="PANTHER" id="PTHR43228">
    <property type="entry name" value="TWO-COMPONENT RESPONSE REGULATOR"/>
    <property type="match status" value="1"/>
</dbReference>
<gene>
    <name evidence="4" type="ORF">ACFQ1G_08810</name>
</gene>
<evidence type="ECO:0000313" key="4">
    <source>
        <dbReference type="EMBL" id="MFD0976890.1"/>
    </source>
</evidence>
<proteinExistence type="predicted"/>
<dbReference type="CDD" id="cd00156">
    <property type="entry name" value="REC"/>
    <property type="match status" value="1"/>
</dbReference>
<protein>
    <submittedName>
        <fullName evidence="4">Response regulator</fullName>
    </submittedName>
</protein>
<dbReference type="Proteomes" id="UP001597100">
    <property type="component" value="Unassembled WGS sequence"/>
</dbReference>
<comment type="caution">
    <text evidence="4">The sequence shown here is derived from an EMBL/GenBank/DDBJ whole genome shotgun (WGS) entry which is preliminary data.</text>
</comment>
<dbReference type="InterPro" id="IPR001789">
    <property type="entry name" value="Sig_transdc_resp-reg_receiver"/>
</dbReference>
<feature type="domain" description="Response regulatory" evidence="3">
    <location>
        <begin position="7"/>
        <end position="124"/>
    </location>
</feature>
<evidence type="ECO:0000313" key="5">
    <source>
        <dbReference type="Proteomes" id="UP001597100"/>
    </source>
</evidence>
<dbReference type="Gene3D" id="3.40.50.2300">
    <property type="match status" value="1"/>
</dbReference>
<dbReference type="PANTHER" id="PTHR43228:SF1">
    <property type="entry name" value="TWO-COMPONENT RESPONSE REGULATOR ARR22"/>
    <property type="match status" value="1"/>
</dbReference>
<accession>A0ABW3IGH5</accession>
<dbReference type="SMART" id="SM00448">
    <property type="entry name" value="REC"/>
    <property type="match status" value="1"/>
</dbReference>
<feature type="coiled-coil region" evidence="2">
    <location>
        <begin position="154"/>
        <end position="181"/>
    </location>
</feature>
<name>A0ABW3IGH5_9FLAO</name>
<dbReference type="RefSeq" id="WP_380738699.1">
    <property type="nucleotide sequence ID" value="NZ_JBHTJP010000034.1"/>
</dbReference>
<sequence>MITTPLRILLVEDSEADVLFILRTIKKLVQSPEIEVVEDLTACHDKMINFAPDVVISDYNLPTCNGLEILQLVQNINPALPFIFLTGTINDEELAANTILAGAWGYILKKHMNNLEERLRPLLKKVVFNISEKDRLREHIRGNRIAVNQIYDYLDNLNSDNSEQKDNIAKIKENLSKFNLDNEDDREI</sequence>
<dbReference type="SUPFAM" id="SSF52172">
    <property type="entry name" value="CheY-like"/>
    <property type="match status" value="1"/>
</dbReference>
<organism evidence="4 5">
    <name type="scientific">Salinimicrobium gaetbulicola</name>
    <dbReference type="NCBI Taxonomy" id="999702"/>
    <lineage>
        <taxon>Bacteria</taxon>
        <taxon>Pseudomonadati</taxon>
        <taxon>Bacteroidota</taxon>
        <taxon>Flavobacteriia</taxon>
        <taxon>Flavobacteriales</taxon>
        <taxon>Flavobacteriaceae</taxon>
        <taxon>Salinimicrobium</taxon>
    </lineage>
</organism>
<feature type="modified residue" description="4-aspartylphosphate" evidence="1">
    <location>
        <position position="58"/>
    </location>
</feature>